<accession>A0ABV9GVH2</accession>
<keyword evidence="3" id="KW-1185">Reference proteome</keyword>
<dbReference type="Proteomes" id="UP001595967">
    <property type="component" value="Unassembled WGS sequence"/>
</dbReference>
<feature type="chain" id="PRO_5045809903" evidence="1">
    <location>
        <begin position="19"/>
        <end position="192"/>
    </location>
</feature>
<keyword evidence="1" id="KW-0732">Signal</keyword>
<feature type="signal peptide" evidence="1">
    <location>
        <begin position="1"/>
        <end position="18"/>
    </location>
</feature>
<gene>
    <name evidence="2" type="ORF">ACFO3A_00570</name>
</gene>
<dbReference type="EMBL" id="JBHSEW010000001">
    <property type="protein sequence ID" value="MFC4620710.1"/>
    <property type="molecule type" value="Genomic_DNA"/>
</dbReference>
<name>A0ABV9GVH2_9BURK</name>
<evidence type="ECO:0000256" key="1">
    <source>
        <dbReference type="SAM" id="SignalP"/>
    </source>
</evidence>
<evidence type="ECO:0000313" key="3">
    <source>
        <dbReference type="Proteomes" id="UP001595967"/>
    </source>
</evidence>
<organism evidence="2 3">
    <name type="scientific">Comamonas nitrativorans</name>
    <dbReference type="NCBI Taxonomy" id="108437"/>
    <lineage>
        <taxon>Bacteria</taxon>
        <taxon>Pseudomonadati</taxon>
        <taxon>Pseudomonadota</taxon>
        <taxon>Betaproteobacteria</taxon>
        <taxon>Burkholderiales</taxon>
        <taxon>Comamonadaceae</taxon>
        <taxon>Comamonas</taxon>
    </lineage>
</organism>
<protein>
    <submittedName>
        <fullName evidence="2">Uncharacterized protein</fullName>
    </submittedName>
</protein>
<proteinExistence type="predicted"/>
<evidence type="ECO:0000313" key="2">
    <source>
        <dbReference type="EMBL" id="MFC4620710.1"/>
    </source>
</evidence>
<sequence>MKHLVASTLMLVPLLALAAPTAPAAAKKAPAAAAKAPAKKTVAKAPAKAPVKKAAVATTSVAAAAAAAMMAEQPLGEDALAIAELVHTGTIGCELGKHVNVERVADKPGYFKVSGNGFNFHMSPVPTTTGAVRLEDTRAGAVWLQIANKSMLMNQKIGQRLADECMSTAQLQVAEALKKNPLPNLLEGRAGQ</sequence>
<comment type="caution">
    <text evidence="2">The sequence shown here is derived from an EMBL/GenBank/DDBJ whole genome shotgun (WGS) entry which is preliminary data.</text>
</comment>
<dbReference type="RefSeq" id="WP_377723009.1">
    <property type="nucleotide sequence ID" value="NZ_JBHSEW010000001.1"/>
</dbReference>
<reference evidence="3" key="1">
    <citation type="journal article" date="2019" name="Int. J. Syst. Evol. Microbiol.">
        <title>The Global Catalogue of Microorganisms (GCM) 10K type strain sequencing project: providing services to taxonomists for standard genome sequencing and annotation.</title>
        <authorList>
            <consortium name="The Broad Institute Genomics Platform"/>
            <consortium name="The Broad Institute Genome Sequencing Center for Infectious Disease"/>
            <person name="Wu L."/>
            <person name="Ma J."/>
        </authorList>
    </citation>
    <scope>NUCLEOTIDE SEQUENCE [LARGE SCALE GENOMIC DNA]</scope>
    <source>
        <strain evidence="3">JCM 11650</strain>
    </source>
</reference>